<dbReference type="Pfam" id="PF09664">
    <property type="entry name" value="DUF2399"/>
    <property type="match status" value="1"/>
</dbReference>
<protein>
    <submittedName>
        <fullName evidence="3">TIGR02679 family protein</fullName>
    </submittedName>
</protein>
<dbReference type="InterPro" id="IPR024465">
    <property type="entry name" value="DUF2399"/>
</dbReference>
<dbReference type="EMBL" id="CP073249">
    <property type="protein sequence ID" value="QUF07958.1"/>
    <property type="molecule type" value="Genomic_DNA"/>
</dbReference>
<dbReference type="InterPro" id="IPR013495">
    <property type="entry name" value="CHP02679"/>
</dbReference>
<dbReference type="Proteomes" id="UP000677152">
    <property type="component" value="Chromosome"/>
</dbReference>
<evidence type="ECO:0000259" key="2">
    <source>
        <dbReference type="Pfam" id="PF11796"/>
    </source>
</evidence>
<dbReference type="InterPro" id="IPR024466">
    <property type="entry name" value="CHP02679_N"/>
</dbReference>
<sequence>MSSGKPVTRVRVGPLDERQRTALADLLGTERLPGEYHEVRVDALDALLTAAVGVGAREAVTLLVGPLADRAQERAESARERAELWEWLFAHPVVTAQPVFREWAEVARRGGVLGGSVERTRAELDRVLRVVAALPATGEPLPVLADRVLGDPHALDDGGRCSGSVLRALSVLYGVDPPEDAGARRQLWQRAGVVADELSPVVLTAGLRLSGDGIGAVVLRACADAGQVAALTLAQVRTLVPGSVPERVWVFENPSVLAVASGCFGRKCHPIVCTSGWPNSAVVTLLQHLADGGADLAYHGDLDGEGVRIAAHVRARTGAVPWRMTGDDYLAALRGGGQDGPPVGRVTPAPWDPGLAPLMVEQGTAVTEERVAASLLQDIHDLGTAVGPLS</sequence>
<dbReference type="NCBIfam" id="TIGR02679">
    <property type="entry name" value="TIGR02679 family protein"/>
    <property type="match status" value="1"/>
</dbReference>
<feature type="domain" description="Conserved hypothetical protein CHP02679 N terminus" evidence="2">
    <location>
        <begin position="8"/>
        <end position="208"/>
    </location>
</feature>
<name>A0AA45LE67_9PSEU</name>
<reference evidence="3" key="1">
    <citation type="submission" date="2021-04" db="EMBL/GenBank/DDBJ databases">
        <title>Genomic sequence of Actinosynnema pretiosum subsp. pretiosum ATCC 31280 (C-14919).</title>
        <authorList>
            <person name="Bai L."/>
            <person name="Wang X."/>
            <person name="Xiao Y."/>
        </authorList>
    </citation>
    <scope>NUCLEOTIDE SEQUENCE</scope>
    <source>
        <strain evidence="3">ATCC 31280</strain>
    </source>
</reference>
<dbReference type="AlphaFoldDB" id="A0AA45LE67"/>
<proteinExistence type="predicted"/>
<evidence type="ECO:0000313" key="4">
    <source>
        <dbReference type="Proteomes" id="UP000677152"/>
    </source>
</evidence>
<gene>
    <name evidence="3" type="ORF">KCV87_15735</name>
</gene>
<evidence type="ECO:0000259" key="1">
    <source>
        <dbReference type="Pfam" id="PF09664"/>
    </source>
</evidence>
<organism evidence="3 4">
    <name type="scientific">Actinosynnema pretiosum subsp. pretiosum</name>
    <dbReference type="NCBI Taxonomy" id="103721"/>
    <lineage>
        <taxon>Bacteria</taxon>
        <taxon>Bacillati</taxon>
        <taxon>Actinomycetota</taxon>
        <taxon>Actinomycetes</taxon>
        <taxon>Pseudonocardiales</taxon>
        <taxon>Pseudonocardiaceae</taxon>
        <taxon>Actinosynnema</taxon>
    </lineage>
</organism>
<evidence type="ECO:0000313" key="3">
    <source>
        <dbReference type="EMBL" id="QUF07958.1"/>
    </source>
</evidence>
<feature type="domain" description="DUF2399" evidence="1">
    <location>
        <begin position="230"/>
        <end position="379"/>
    </location>
</feature>
<accession>A0AA45LE67</accession>
<dbReference type="Pfam" id="PF11796">
    <property type="entry name" value="DUF3323"/>
    <property type="match status" value="1"/>
</dbReference>